<dbReference type="InterPro" id="IPR012340">
    <property type="entry name" value="NA-bd_OB-fold"/>
</dbReference>
<proteinExistence type="predicted"/>
<dbReference type="RefSeq" id="WP_110781838.1">
    <property type="nucleotide sequence ID" value="NZ_QJTI01000019.1"/>
</dbReference>
<organism evidence="1 2">
    <name type="scientific">Rhodopseudomonas faecalis</name>
    <dbReference type="NCBI Taxonomy" id="99655"/>
    <lineage>
        <taxon>Bacteria</taxon>
        <taxon>Pseudomonadati</taxon>
        <taxon>Pseudomonadota</taxon>
        <taxon>Alphaproteobacteria</taxon>
        <taxon>Hyphomicrobiales</taxon>
        <taxon>Nitrobacteraceae</taxon>
        <taxon>Rhodopseudomonas</taxon>
    </lineage>
</organism>
<accession>A0A318TCY2</accession>
<dbReference type="Gene3D" id="2.40.50.140">
    <property type="entry name" value="Nucleic acid-binding proteins"/>
    <property type="match status" value="1"/>
</dbReference>
<dbReference type="AlphaFoldDB" id="A0A318TCY2"/>
<keyword evidence="2" id="KW-1185">Reference proteome</keyword>
<protein>
    <submittedName>
        <fullName evidence="1">Uncharacterized protein</fullName>
    </submittedName>
</protein>
<sequence>MPSNIIKYVQFVTEPMTARSPHLSEPETEGAFPDGKYKTDAIAVDEAYTKAFQAEIQKVAEANFPGKTITCLPWKETKEGDTAFVFKSPKKKPDLVDAKGQPLNNGVSICGGSIIRIGGLVAAWEKGRIRGVSLWLDAVRVLKLAETFKAASVFGPPEDGFDQSAPQ</sequence>
<dbReference type="Proteomes" id="UP000248148">
    <property type="component" value="Unassembled WGS sequence"/>
</dbReference>
<comment type="caution">
    <text evidence="1">The sequence shown here is derived from an EMBL/GenBank/DDBJ whole genome shotgun (WGS) entry which is preliminary data.</text>
</comment>
<name>A0A318TCY2_9BRAD</name>
<dbReference type="OrthoDB" id="8138743at2"/>
<evidence type="ECO:0000313" key="2">
    <source>
        <dbReference type="Proteomes" id="UP000248148"/>
    </source>
</evidence>
<dbReference type="EMBL" id="QJTI01000019">
    <property type="protein sequence ID" value="PYF01680.1"/>
    <property type="molecule type" value="Genomic_DNA"/>
</dbReference>
<dbReference type="SUPFAM" id="SSF50249">
    <property type="entry name" value="Nucleic acid-binding proteins"/>
    <property type="match status" value="1"/>
</dbReference>
<gene>
    <name evidence="1" type="ORF">BJ122_11987</name>
</gene>
<evidence type="ECO:0000313" key="1">
    <source>
        <dbReference type="EMBL" id="PYF01680.1"/>
    </source>
</evidence>
<reference evidence="1 2" key="1">
    <citation type="submission" date="2018-06" db="EMBL/GenBank/DDBJ databases">
        <title>Genomic Encyclopedia of Archaeal and Bacterial Type Strains, Phase II (KMG-II): from individual species to whole genera.</title>
        <authorList>
            <person name="Goeker M."/>
        </authorList>
    </citation>
    <scope>NUCLEOTIDE SEQUENCE [LARGE SCALE GENOMIC DNA]</scope>
    <source>
        <strain evidence="1 2">JCM 11668</strain>
    </source>
</reference>